<sequence>MLCPDGELNISGEAAQLPRTVDSADLAVVPGNFALAAKMDLTAALQLENMAENYRNVLAVRTQDIDAQFAKDLKETIESEQFEQLIDEQFQGFSKPEWMTGQ</sequence>
<dbReference type="SUPFAM" id="SSF53850">
    <property type="entry name" value="Periplasmic binding protein-like II"/>
    <property type="match status" value="1"/>
</dbReference>
<keyword evidence="3" id="KW-0732">Signal</keyword>
<dbReference type="GO" id="GO:0016020">
    <property type="term" value="C:membrane"/>
    <property type="evidence" value="ECO:0007669"/>
    <property type="project" value="UniProtKB-SubCell"/>
</dbReference>
<comment type="caution">
    <text evidence="7">The sequence shown here is derived from an EMBL/GenBank/DDBJ whole genome shotgun (WGS) entry which is preliminary data.</text>
</comment>
<dbReference type="Proteomes" id="UP000644756">
    <property type="component" value="Unassembled WGS sequence"/>
</dbReference>
<evidence type="ECO:0000256" key="2">
    <source>
        <dbReference type="ARBA" id="ARBA00008973"/>
    </source>
</evidence>
<name>A0A917CQ22_9BACL</name>
<dbReference type="InterPro" id="IPR004872">
    <property type="entry name" value="Lipoprotein_NlpA"/>
</dbReference>
<proteinExistence type="inferred from homology"/>
<evidence type="ECO:0000256" key="4">
    <source>
        <dbReference type="ARBA" id="ARBA00023136"/>
    </source>
</evidence>
<keyword evidence="4" id="KW-0472">Membrane</keyword>
<keyword evidence="8" id="KW-1185">Reference proteome</keyword>
<dbReference type="EMBL" id="BMGR01000002">
    <property type="protein sequence ID" value="GGF93359.1"/>
    <property type="molecule type" value="Genomic_DNA"/>
</dbReference>
<reference evidence="7" key="1">
    <citation type="journal article" date="2014" name="Int. J. Syst. Evol. Microbiol.">
        <title>Complete genome sequence of Corynebacterium casei LMG S-19264T (=DSM 44701T), isolated from a smear-ripened cheese.</title>
        <authorList>
            <consortium name="US DOE Joint Genome Institute (JGI-PGF)"/>
            <person name="Walter F."/>
            <person name="Albersmeier A."/>
            <person name="Kalinowski J."/>
            <person name="Ruckert C."/>
        </authorList>
    </citation>
    <scope>NUCLEOTIDE SEQUENCE</scope>
    <source>
        <strain evidence="7">CGMCC 1.12987</strain>
    </source>
</reference>
<reference evidence="7" key="2">
    <citation type="submission" date="2020-09" db="EMBL/GenBank/DDBJ databases">
        <authorList>
            <person name="Sun Q."/>
            <person name="Zhou Y."/>
        </authorList>
    </citation>
    <scope>NUCLEOTIDE SEQUENCE</scope>
    <source>
        <strain evidence="7">CGMCC 1.12987</strain>
    </source>
</reference>
<dbReference type="PANTHER" id="PTHR30429">
    <property type="entry name" value="D-METHIONINE-BINDING LIPOPROTEIN METQ"/>
    <property type="match status" value="1"/>
</dbReference>
<evidence type="ECO:0000313" key="8">
    <source>
        <dbReference type="Proteomes" id="UP000644756"/>
    </source>
</evidence>
<evidence type="ECO:0000256" key="3">
    <source>
        <dbReference type="ARBA" id="ARBA00022729"/>
    </source>
</evidence>
<evidence type="ECO:0000256" key="1">
    <source>
        <dbReference type="ARBA" id="ARBA00004635"/>
    </source>
</evidence>
<evidence type="ECO:0000256" key="6">
    <source>
        <dbReference type="ARBA" id="ARBA00023288"/>
    </source>
</evidence>
<gene>
    <name evidence="7" type="ORF">GCM10010916_08400</name>
</gene>
<keyword evidence="5" id="KW-0564">Palmitate</keyword>
<organism evidence="7 8">
    <name type="scientific">Paenibacillus abyssi</name>
    <dbReference type="NCBI Taxonomy" id="1340531"/>
    <lineage>
        <taxon>Bacteria</taxon>
        <taxon>Bacillati</taxon>
        <taxon>Bacillota</taxon>
        <taxon>Bacilli</taxon>
        <taxon>Bacillales</taxon>
        <taxon>Paenibacillaceae</taxon>
        <taxon>Paenibacillus</taxon>
    </lineage>
</organism>
<accession>A0A917CQ22</accession>
<keyword evidence="6" id="KW-0449">Lipoprotein</keyword>
<dbReference type="AlphaFoldDB" id="A0A917CQ22"/>
<comment type="subcellular location">
    <subcellularLocation>
        <location evidence="1">Membrane</location>
        <topology evidence="1">Lipid-anchor</topology>
    </subcellularLocation>
</comment>
<evidence type="ECO:0000256" key="5">
    <source>
        <dbReference type="ARBA" id="ARBA00023139"/>
    </source>
</evidence>
<dbReference type="PANTHER" id="PTHR30429:SF0">
    <property type="entry name" value="METHIONINE-BINDING LIPOPROTEIN METQ"/>
    <property type="match status" value="1"/>
</dbReference>
<evidence type="ECO:0000313" key="7">
    <source>
        <dbReference type="EMBL" id="GGF93359.1"/>
    </source>
</evidence>
<protein>
    <submittedName>
        <fullName evidence="7">Uncharacterized protein</fullName>
    </submittedName>
</protein>
<comment type="similarity">
    <text evidence="2">Belongs to the NlpA lipoprotein family.</text>
</comment>
<dbReference type="Gene3D" id="3.40.190.10">
    <property type="entry name" value="Periplasmic binding protein-like II"/>
    <property type="match status" value="2"/>
</dbReference>
<dbReference type="Pfam" id="PF03180">
    <property type="entry name" value="Lipoprotein_9"/>
    <property type="match status" value="1"/>
</dbReference>